<proteinExistence type="predicted"/>
<gene>
    <name evidence="1" type="ORF">WMO29_00395</name>
</gene>
<dbReference type="Proteomes" id="UP001438008">
    <property type="component" value="Unassembled WGS sequence"/>
</dbReference>
<comment type="caution">
    <text evidence="1">The sequence shown here is derived from an EMBL/GenBank/DDBJ whole genome shotgun (WGS) entry which is preliminary data.</text>
</comment>
<sequence length="88" mass="9997">MLSKPILVTSHKYEALNGAINEALTDNQKMLLDMLRNDPTITQKNQVSKLDSALLVSRYPKIDMQSDKRNSAGRFFCPALLSILYYSF</sequence>
<dbReference type="RefSeq" id="WP_349163286.1">
    <property type="nucleotide sequence ID" value="NZ_JBBMFE010000001.1"/>
</dbReference>
<name>A0ABV1FC70_9FIRM</name>
<accession>A0ABV1FC70</accession>
<keyword evidence="2" id="KW-1185">Reference proteome</keyword>
<organism evidence="1 2">
    <name type="scientific">Laedolimicola intestinihominis</name>
    <dbReference type="NCBI Taxonomy" id="3133166"/>
    <lineage>
        <taxon>Bacteria</taxon>
        <taxon>Bacillati</taxon>
        <taxon>Bacillota</taxon>
        <taxon>Clostridia</taxon>
        <taxon>Lachnospirales</taxon>
        <taxon>Lachnospiraceae</taxon>
        <taxon>Laedolimicola</taxon>
    </lineage>
</organism>
<evidence type="ECO:0000313" key="2">
    <source>
        <dbReference type="Proteomes" id="UP001438008"/>
    </source>
</evidence>
<reference evidence="1 2" key="1">
    <citation type="submission" date="2024-03" db="EMBL/GenBank/DDBJ databases">
        <title>Human intestinal bacterial collection.</title>
        <authorList>
            <person name="Pauvert C."/>
            <person name="Hitch T.C.A."/>
            <person name="Clavel T."/>
        </authorList>
    </citation>
    <scope>NUCLEOTIDE SEQUENCE [LARGE SCALE GENOMIC DNA]</scope>
    <source>
        <strain evidence="1 2">CLA-AA-H132</strain>
    </source>
</reference>
<dbReference type="EMBL" id="JBBMFE010000001">
    <property type="protein sequence ID" value="MEQ2470967.1"/>
    <property type="molecule type" value="Genomic_DNA"/>
</dbReference>
<evidence type="ECO:0000313" key="1">
    <source>
        <dbReference type="EMBL" id="MEQ2470967.1"/>
    </source>
</evidence>
<protein>
    <submittedName>
        <fullName evidence="1">Uncharacterized protein</fullName>
    </submittedName>
</protein>